<evidence type="ECO:0000313" key="2">
    <source>
        <dbReference type="EMBL" id="KAE8974201.1"/>
    </source>
</evidence>
<evidence type="ECO:0000313" key="5">
    <source>
        <dbReference type="Proteomes" id="UP000429607"/>
    </source>
</evidence>
<dbReference type="Proteomes" id="UP000434957">
    <property type="component" value="Unassembled WGS sequence"/>
</dbReference>
<dbReference type="AlphaFoldDB" id="A0A6A3HWW5"/>
<evidence type="ECO:0000313" key="4">
    <source>
        <dbReference type="EMBL" id="KAE9284904.1"/>
    </source>
</evidence>
<gene>
    <name evidence="3" type="ORF">PR001_g25497</name>
    <name evidence="2" type="ORF">PR002_g25984</name>
    <name evidence="4" type="ORF">PR003_g26736</name>
</gene>
<dbReference type="EMBL" id="QXFT01003533">
    <property type="protein sequence ID" value="KAE9284904.1"/>
    <property type="molecule type" value="Genomic_DNA"/>
</dbReference>
<name>A0A6A3HWW5_9STRA</name>
<feature type="signal peptide" evidence="1">
    <location>
        <begin position="1"/>
        <end position="26"/>
    </location>
</feature>
<evidence type="ECO:0008006" key="8">
    <source>
        <dbReference type="Google" id="ProtNLM"/>
    </source>
</evidence>
<evidence type="ECO:0000313" key="6">
    <source>
        <dbReference type="Proteomes" id="UP000434957"/>
    </source>
</evidence>
<dbReference type="EMBL" id="QXFV01003504">
    <property type="protein sequence ID" value="KAE8976160.1"/>
    <property type="molecule type" value="Genomic_DNA"/>
</dbReference>
<evidence type="ECO:0000256" key="1">
    <source>
        <dbReference type="SAM" id="SignalP"/>
    </source>
</evidence>
<protein>
    <recommendedName>
        <fullName evidence="8">Secreted protein</fullName>
    </recommendedName>
</protein>
<reference evidence="5 7" key="1">
    <citation type="submission" date="2018-09" db="EMBL/GenBank/DDBJ databases">
        <title>Genomic investigation of the strawberry pathogen Phytophthora fragariae indicates pathogenicity is determined by transcriptional variation in three key races.</title>
        <authorList>
            <person name="Adams T.M."/>
            <person name="Armitage A.D."/>
            <person name="Sobczyk M.K."/>
            <person name="Bates H.J."/>
            <person name="Dunwell J.M."/>
            <person name="Nellist C.F."/>
            <person name="Harrison R.J."/>
        </authorList>
    </citation>
    <scope>NUCLEOTIDE SEQUENCE [LARGE SCALE GENOMIC DNA]</scope>
    <source>
        <strain evidence="3 5">SCRP249</strain>
        <strain evidence="2 7">SCRP324</strain>
        <strain evidence="4 6">SCRP333</strain>
    </source>
</reference>
<evidence type="ECO:0000313" key="7">
    <source>
        <dbReference type="Proteomes" id="UP000435112"/>
    </source>
</evidence>
<organism evidence="2 7">
    <name type="scientific">Phytophthora rubi</name>
    <dbReference type="NCBI Taxonomy" id="129364"/>
    <lineage>
        <taxon>Eukaryota</taxon>
        <taxon>Sar</taxon>
        <taxon>Stramenopiles</taxon>
        <taxon>Oomycota</taxon>
        <taxon>Peronosporomycetes</taxon>
        <taxon>Peronosporales</taxon>
        <taxon>Peronosporaceae</taxon>
        <taxon>Phytophthora</taxon>
    </lineage>
</organism>
<dbReference type="Proteomes" id="UP000429607">
    <property type="component" value="Unassembled WGS sequence"/>
</dbReference>
<dbReference type="Proteomes" id="UP000435112">
    <property type="component" value="Unassembled WGS sequence"/>
</dbReference>
<dbReference type="EMBL" id="QXFU01003587">
    <property type="protein sequence ID" value="KAE8974201.1"/>
    <property type="molecule type" value="Genomic_DNA"/>
</dbReference>
<accession>A0A6A3HWW5</accession>
<keyword evidence="6" id="KW-1185">Reference proteome</keyword>
<comment type="caution">
    <text evidence="2">The sequence shown here is derived from an EMBL/GenBank/DDBJ whole genome shotgun (WGS) entry which is preliminary data.</text>
</comment>
<proteinExistence type="predicted"/>
<evidence type="ECO:0000313" key="3">
    <source>
        <dbReference type="EMBL" id="KAE8976160.1"/>
    </source>
</evidence>
<keyword evidence="1" id="KW-0732">Signal</keyword>
<feature type="chain" id="PRO_5036379673" description="Secreted protein" evidence="1">
    <location>
        <begin position="27"/>
        <end position="74"/>
    </location>
</feature>
<sequence length="74" mass="8382">MRRRRTLWSTMYIRTLPLLRWYALDCRSTQSTHTAGLQPVCCICIGNSAVYARVQESRYMGMGGIGRCYIGSGS</sequence>